<comment type="caution">
    <text evidence="9">The sequence shown here is derived from an EMBL/GenBank/DDBJ whole genome shotgun (WGS) entry which is preliminary data.</text>
</comment>
<keyword evidence="10" id="KW-1185">Reference proteome</keyword>
<evidence type="ECO:0000259" key="8">
    <source>
        <dbReference type="Pfam" id="PF12348"/>
    </source>
</evidence>
<keyword evidence="3" id="KW-0132">Cell division</keyword>
<evidence type="ECO:0000256" key="4">
    <source>
        <dbReference type="ARBA" id="ARBA00022701"/>
    </source>
</evidence>
<evidence type="ECO:0000256" key="1">
    <source>
        <dbReference type="ARBA" id="ARBA00004186"/>
    </source>
</evidence>
<gene>
    <name evidence="9" type="ORF">J3Q64DRAFT_1381405</name>
</gene>
<keyword evidence="4" id="KW-0493">Microtubule</keyword>
<name>A0ABR3AI97_PHYBL</name>
<evidence type="ECO:0000256" key="5">
    <source>
        <dbReference type="ARBA" id="ARBA00022776"/>
    </source>
</evidence>
<keyword evidence="5" id="KW-0131">Cell cycle</keyword>
<dbReference type="SUPFAM" id="SSF48371">
    <property type="entry name" value="ARM repeat"/>
    <property type="match status" value="1"/>
</dbReference>
<dbReference type="Pfam" id="PF12348">
    <property type="entry name" value="CLASP_N"/>
    <property type="match status" value="1"/>
</dbReference>
<feature type="region of interest" description="Disordered" evidence="7">
    <location>
        <begin position="595"/>
        <end position="618"/>
    </location>
</feature>
<evidence type="ECO:0000256" key="6">
    <source>
        <dbReference type="SAM" id="Coils"/>
    </source>
</evidence>
<keyword evidence="5" id="KW-0498">Mitosis</keyword>
<organism evidence="9 10">
    <name type="scientific">Phycomyces blakesleeanus</name>
    <dbReference type="NCBI Taxonomy" id="4837"/>
    <lineage>
        <taxon>Eukaryota</taxon>
        <taxon>Fungi</taxon>
        <taxon>Fungi incertae sedis</taxon>
        <taxon>Mucoromycota</taxon>
        <taxon>Mucoromycotina</taxon>
        <taxon>Mucoromycetes</taxon>
        <taxon>Mucorales</taxon>
        <taxon>Phycomycetaceae</taxon>
        <taxon>Phycomyces</taxon>
    </lineage>
</organism>
<dbReference type="Gene3D" id="1.25.10.10">
    <property type="entry name" value="Leucine-rich Repeat Variant"/>
    <property type="match status" value="1"/>
</dbReference>
<dbReference type="PANTHER" id="PTHR21567:SF9">
    <property type="entry name" value="CLIP-ASSOCIATING PROTEIN"/>
    <property type="match status" value="1"/>
</dbReference>
<feature type="compositionally biased region" description="Acidic residues" evidence="7">
    <location>
        <begin position="596"/>
        <end position="615"/>
    </location>
</feature>
<comment type="similarity">
    <text evidence="2">Belongs to the CLASP family.</text>
</comment>
<feature type="coiled-coil region" evidence="6">
    <location>
        <begin position="877"/>
        <end position="911"/>
    </location>
</feature>
<evidence type="ECO:0000256" key="3">
    <source>
        <dbReference type="ARBA" id="ARBA00022618"/>
    </source>
</evidence>
<accession>A0ABR3AI97</accession>
<evidence type="ECO:0000256" key="7">
    <source>
        <dbReference type="SAM" id="MobiDB-lite"/>
    </source>
</evidence>
<feature type="compositionally biased region" description="Low complexity" evidence="7">
    <location>
        <begin position="314"/>
        <end position="329"/>
    </location>
</feature>
<protein>
    <submittedName>
        <fullName evidence="9">Clasp N terminal-domain-containing protein</fullName>
    </submittedName>
</protein>
<dbReference type="PANTHER" id="PTHR21567">
    <property type="entry name" value="CLASP"/>
    <property type="match status" value="1"/>
</dbReference>
<dbReference type="InterPro" id="IPR024395">
    <property type="entry name" value="CLASP_N_dom"/>
</dbReference>
<dbReference type="EMBL" id="JBCLYO010000037">
    <property type="protein sequence ID" value="KAL0075295.1"/>
    <property type="molecule type" value="Genomic_DNA"/>
</dbReference>
<feature type="compositionally biased region" description="Polar residues" evidence="7">
    <location>
        <begin position="343"/>
        <end position="353"/>
    </location>
</feature>
<comment type="subcellular location">
    <subcellularLocation>
        <location evidence="1">Cytoplasm</location>
        <location evidence="1">Cytoskeleton</location>
        <location evidence="1">Spindle</location>
    </subcellularLocation>
</comment>
<feature type="domain" description="CLASP N-terminal" evidence="8">
    <location>
        <begin position="24"/>
        <end position="253"/>
    </location>
</feature>
<feature type="region of interest" description="Disordered" evidence="7">
    <location>
        <begin position="823"/>
        <end position="853"/>
    </location>
</feature>
<evidence type="ECO:0000313" key="10">
    <source>
        <dbReference type="Proteomes" id="UP001448207"/>
    </source>
</evidence>
<reference evidence="9 10" key="1">
    <citation type="submission" date="2024-04" db="EMBL/GenBank/DDBJ databases">
        <title>Symmetric and asymmetric DNA N6-adenine methylation regulates different biological responses in Mucorales.</title>
        <authorList>
            <consortium name="Lawrence Berkeley National Laboratory"/>
            <person name="Lax C."/>
            <person name="Mondo S.J."/>
            <person name="Osorio-Concepcion M."/>
            <person name="Muszewska A."/>
            <person name="Corrochano-Luque M."/>
            <person name="Gutierrez G."/>
            <person name="Riley R."/>
            <person name="Lipzen A."/>
            <person name="Guo J."/>
            <person name="Hundley H."/>
            <person name="Amirebrahimi M."/>
            <person name="Ng V."/>
            <person name="Lorenzo-Gutierrez D."/>
            <person name="Binder U."/>
            <person name="Yang J."/>
            <person name="Song Y."/>
            <person name="Canovas D."/>
            <person name="Navarro E."/>
            <person name="Freitag M."/>
            <person name="Gabaldon T."/>
            <person name="Grigoriev I.V."/>
            <person name="Corrochano L.M."/>
            <person name="Nicolas F.E."/>
            <person name="Garre V."/>
        </authorList>
    </citation>
    <scope>NUCLEOTIDE SEQUENCE [LARGE SCALE GENOMIC DNA]</scope>
    <source>
        <strain evidence="9 10">L51</strain>
    </source>
</reference>
<dbReference type="InterPro" id="IPR016024">
    <property type="entry name" value="ARM-type_fold"/>
</dbReference>
<evidence type="ECO:0000313" key="9">
    <source>
        <dbReference type="EMBL" id="KAL0075295.1"/>
    </source>
</evidence>
<evidence type="ECO:0000256" key="2">
    <source>
        <dbReference type="ARBA" id="ARBA00009549"/>
    </source>
</evidence>
<keyword evidence="6" id="KW-0175">Coiled coil</keyword>
<dbReference type="Proteomes" id="UP001448207">
    <property type="component" value="Unassembled WGS sequence"/>
</dbReference>
<feature type="compositionally biased region" description="Low complexity" evidence="7">
    <location>
        <begin position="830"/>
        <end position="839"/>
    </location>
</feature>
<feature type="region of interest" description="Disordered" evidence="7">
    <location>
        <begin position="252"/>
        <end position="382"/>
    </location>
</feature>
<proteinExistence type="inferred from homology"/>
<feature type="compositionally biased region" description="Low complexity" evidence="7">
    <location>
        <begin position="271"/>
        <end position="304"/>
    </location>
</feature>
<sequence>MTAKEEFVEADVDPVQIASVKDLEAETLPMIQAYKDKETEYNWEAREKSALRLRGILRGNAPERFPDSLQAQMRQMVDGIIKGIESLRTSLVLQTLALVVDIGVYIGKSLDSYIFDHIFNCLLRCASVTRKIVALKAKSTTLSFLRHATYHPKIMNLLWLTMNEKNNQARLYGATYTKAALTSLLGRDPGRNYIDRSGATDLVEKIILKGIVDATLPVKEMCREIYVIFAENWKDRSEAMLRTLSPTLKKALEKAKAAAPPSLPSPPQPPTTTTSRKIIATESKQIYSPNNSSSSLRTSSSIGSHRNVSDVHDAVSPSSSSASTGSTGSLEPPDRMHHAARSVSPSLRSTSPHLTRVYNPASPAPSHLQVLYPPPPTPTLRKTRAPVLTRKKSTIGQTTKRKLSLLSMLNNEDLTIRCDGLLLLTKKLASFPYNPRPNAASILVESGTGVSLDGEHLKSIVWSMLDEDNVKLHETLSTWSSVAGIFLKLVPFDEYLPRLILDASVDENSLKTEDDIAHWNSTKLALKRAKIYLKTQDVDLAEHVFENFLTHGVADTGRRAMGARKDPAKNSANRRKLMRSFLEWMDELVMPIIGLDPDEEGDGDANEGPETETGQDEWVGPENVASRWFESDIHVRHCLDKLFPLVSTSAPGSMWHAPLVSFVSHLRLVNQRLFETIASTLDEQTITKISRVLGVYIRPIPDYVCQAAPEDLTPFEPSSVLAAAAAATAAAAAAIGEIPVEQVQVRSAASTTPLQPSEVDLLQALEDIRLDSPAPYDGPIQTPQVHKPIEHYYTASTESVRSAQLPTQTYGPPLTRYPEQVQTTRSVNHPPTQTQTQTPAPISHSNDPYQPMIPHAEFISPARHSEPIHSSQYPERIQQLQLQAQAQAQAHAQAQSQLQAQLEEQLQLQAQEQAQAQAYHKHKHTNNPLH</sequence>
<feature type="compositionally biased region" description="Pro residues" evidence="7">
    <location>
        <begin position="261"/>
        <end position="270"/>
    </location>
</feature>
<dbReference type="InterPro" id="IPR011989">
    <property type="entry name" value="ARM-like"/>
</dbReference>